<dbReference type="PROSITE" id="PS50943">
    <property type="entry name" value="HTH_CROC1"/>
    <property type="match status" value="1"/>
</dbReference>
<dbReference type="OrthoDB" id="189170at2"/>
<dbReference type="SUPFAM" id="SSF47413">
    <property type="entry name" value="lambda repressor-like DNA-binding domains"/>
    <property type="match status" value="1"/>
</dbReference>
<dbReference type="AlphaFoldDB" id="A0A1K2HST5"/>
<dbReference type="SUPFAM" id="SSF51182">
    <property type="entry name" value="RmlC-like cupins"/>
    <property type="match status" value="1"/>
</dbReference>
<keyword evidence="4" id="KW-1185">Reference proteome</keyword>
<sequence>MTTSPPEIGPALLNARKARRLTLEQLAQLSGVSRSMLSQIERGETNPTFAVLWNLTQALGIDFADLIAGGPNASQPAIATMTPAQTPEIIGGGGSCRLRILSPARLAGLSEWYLLDIDAGGVLESAPHPDGAFEHFTALSGRFEIRAGDEVRTLNAGETARYPADREHAIANAGPEPASGLLVLLYGRNAGA</sequence>
<dbReference type="InterPro" id="IPR001387">
    <property type="entry name" value="Cro/C1-type_HTH"/>
</dbReference>
<gene>
    <name evidence="3" type="ORF">SAMN02983003_0287</name>
</gene>
<dbReference type="GO" id="GO:0005829">
    <property type="term" value="C:cytosol"/>
    <property type="evidence" value="ECO:0007669"/>
    <property type="project" value="TreeGrafter"/>
</dbReference>
<dbReference type="PANTHER" id="PTHR46797">
    <property type="entry name" value="HTH-TYPE TRANSCRIPTIONAL REGULATOR"/>
    <property type="match status" value="1"/>
</dbReference>
<proteinExistence type="predicted"/>
<dbReference type="GO" id="GO:0003700">
    <property type="term" value="F:DNA-binding transcription factor activity"/>
    <property type="evidence" value="ECO:0007669"/>
    <property type="project" value="TreeGrafter"/>
</dbReference>
<dbReference type="RefSeq" id="WP_084603178.1">
    <property type="nucleotide sequence ID" value="NZ_FPKU01000001.1"/>
</dbReference>
<organism evidence="3 4">
    <name type="scientific">Devosia enhydra</name>
    <dbReference type="NCBI Taxonomy" id="665118"/>
    <lineage>
        <taxon>Bacteria</taxon>
        <taxon>Pseudomonadati</taxon>
        <taxon>Pseudomonadota</taxon>
        <taxon>Alphaproteobacteria</taxon>
        <taxon>Hyphomicrobiales</taxon>
        <taxon>Devosiaceae</taxon>
        <taxon>Devosia</taxon>
    </lineage>
</organism>
<evidence type="ECO:0000256" key="1">
    <source>
        <dbReference type="ARBA" id="ARBA00023125"/>
    </source>
</evidence>
<evidence type="ECO:0000313" key="3">
    <source>
        <dbReference type="EMBL" id="SFZ81055.1"/>
    </source>
</evidence>
<dbReference type="InterPro" id="IPR011051">
    <property type="entry name" value="RmlC_Cupin_sf"/>
</dbReference>
<dbReference type="STRING" id="665118.SAMN02983003_0287"/>
<dbReference type="SMART" id="SM00530">
    <property type="entry name" value="HTH_XRE"/>
    <property type="match status" value="1"/>
</dbReference>
<evidence type="ECO:0000259" key="2">
    <source>
        <dbReference type="PROSITE" id="PS50943"/>
    </source>
</evidence>
<dbReference type="Pfam" id="PF01381">
    <property type="entry name" value="HTH_3"/>
    <property type="match status" value="1"/>
</dbReference>
<dbReference type="InterPro" id="IPR010982">
    <property type="entry name" value="Lambda_DNA-bd_dom_sf"/>
</dbReference>
<name>A0A1K2HST5_9HYPH</name>
<dbReference type="Proteomes" id="UP000183447">
    <property type="component" value="Unassembled WGS sequence"/>
</dbReference>
<dbReference type="GO" id="GO:0003677">
    <property type="term" value="F:DNA binding"/>
    <property type="evidence" value="ECO:0007669"/>
    <property type="project" value="UniProtKB-KW"/>
</dbReference>
<evidence type="ECO:0000313" key="4">
    <source>
        <dbReference type="Proteomes" id="UP000183447"/>
    </source>
</evidence>
<dbReference type="CDD" id="cd02209">
    <property type="entry name" value="cupin_XRE_C"/>
    <property type="match status" value="1"/>
</dbReference>
<dbReference type="Gene3D" id="2.60.120.10">
    <property type="entry name" value="Jelly Rolls"/>
    <property type="match status" value="1"/>
</dbReference>
<dbReference type="Pfam" id="PF07883">
    <property type="entry name" value="Cupin_2"/>
    <property type="match status" value="1"/>
</dbReference>
<dbReference type="Gene3D" id="1.10.260.40">
    <property type="entry name" value="lambda repressor-like DNA-binding domains"/>
    <property type="match status" value="1"/>
</dbReference>
<keyword evidence="1" id="KW-0238">DNA-binding</keyword>
<dbReference type="InterPro" id="IPR050807">
    <property type="entry name" value="TransReg_Diox_bact_type"/>
</dbReference>
<protein>
    <submittedName>
        <fullName evidence="3">Transcriptional regulator, XRE family with cupin sensor</fullName>
    </submittedName>
</protein>
<dbReference type="CDD" id="cd00093">
    <property type="entry name" value="HTH_XRE"/>
    <property type="match status" value="1"/>
</dbReference>
<dbReference type="InterPro" id="IPR013096">
    <property type="entry name" value="Cupin_2"/>
</dbReference>
<dbReference type="PANTHER" id="PTHR46797:SF1">
    <property type="entry name" value="METHYLPHOSPHONATE SYNTHASE"/>
    <property type="match status" value="1"/>
</dbReference>
<dbReference type="EMBL" id="FPKU01000001">
    <property type="protein sequence ID" value="SFZ81055.1"/>
    <property type="molecule type" value="Genomic_DNA"/>
</dbReference>
<feature type="domain" description="HTH cro/C1-type" evidence="2">
    <location>
        <begin position="12"/>
        <end position="66"/>
    </location>
</feature>
<dbReference type="InterPro" id="IPR014710">
    <property type="entry name" value="RmlC-like_jellyroll"/>
</dbReference>
<accession>A0A1K2HST5</accession>
<reference evidence="3 4" key="1">
    <citation type="submission" date="2016-11" db="EMBL/GenBank/DDBJ databases">
        <authorList>
            <person name="Jaros S."/>
            <person name="Januszkiewicz K."/>
            <person name="Wedrychowicz H."/>
        </authorList>
    </citation>
    <scope>NUCLEOTIDE SEQUENCE [LARGE SCALE GENOMIC DNA]</scope>
    <source>
        <strain evidence="3 4">ATCC 23634</strain>
    </source>
</reference>